<organism evidence="2 3">
    <name type="scientific">Bradyrhizobium jicamae</name>
    <dbReference type="NCBI Taxonomy" id="280332"/>
    <lineage>
        <taxon>Bacteria</taxon>
        <taxon>Pseudomonadati</taxon>
        <taxon>Pseudomonadota</taxon>
        <taxon>Alphaproteobacteria</taxon>
        <taxon>Hyphomicrobiales</taxon>
        <taxon>Nitrobacteraceae</taxon>
        <taxon>Bradyrhizobium</taxon>
    </lineage>
</organism>
<protein>
    <recommendedName>
        <fullName evidence="4">SGNH hydrolase-type esterase domain-containing protein</fullName>
    </recommendedName>
</protein>
<keyword evidence="1" id="KW-0812">Transmembrane</keyword>
<feature type="transmembrane region" description="Helical" evidence="1">
    <location>
        <begin position="28"/>
        <end position="50"/>
    </location>
</feature>
<gene>
    <name evidence="2" type="ORF">JQ615_17350</name>
</gene>
<keyword evidence="1" id="KW-0472">Membrane</keyword>
<evidence type="ECO:0000313" key="3">
    <source>
        <dbReference type="Proteomes" id="UP001315278"/>
    </source>
</evidence>
<evidence type="ECO:0000256" key="1">
    <source>
        <dbReference type="SAM" id="Phobius"/>
    </source>
</evidence>
<comment type="caution">
    <text evidence="2">The sequence shown here is derived from an EMBL/GenBank/DDBJ whole genome shotgun (WGS) entry which is preliminary data.</text>
</comment>
<dbReference type="EMBL" id="JAFCJH010000016">
    <property type="protein sequence ID" value="MBR0797161.1"/>
    <property type="molecule type" value="Genomic_DNA"/>
</dbReference>
<name>A0ABS5FLA1_9BRAD</name>
<keyword evidence="3" id="KW-1185">Reference proteome</keyword>
<sequence>MSRLPRCCTNLPTSSTRRSKLRFILRQAALTLASFVFLYVLIGALSFLVFPDPSHGGPRDFQAAGRSLFMTVPKYVFLGRSVLDTQESKVLIVGASNTAVGFIQKVIQPKLACANVSNLAMGGANISEVAQIIDLVHETQTTPNRAPNTFVIGVWYGMFADSDIRFVDPDRNRGESDLDIEKYRYGFYRRSASGPVAVLPSKWLDAGVMALRPLLLVEKVAREARAGINLLLTGRVSAQRTEAEREVAVMSDQEKKKALDYWRENMGKDGISVAQFDLLKTTVASLLDSGERVVLVDLPIPAWHRDASPFQADYEQRFQALTQQFKVNPNFVAMSMADLDGDLDYSDEVHAKRHLANIWSNRLADVLSSFTCQEHRSKSRVSSSAPE</sequence>
<dbReference type="RefSeq" id="WP_212395597.1">
    <property type="nucleotide sequence ID" value="NZ_JAFCJH010000016.1"/>
</dbReference>
<evidence type="ECO:0008006" key="4">
    <source>
        <dbReference type="Google" id="ProtNLM"/>
    </source>
</evidence>
<accession>A0ABS5FLA1</accession>
<dbReference type="Proteomes" id="UP001315278">
    <property type="component" value="Unassembled WGS sequence"/>
</dbReference>
<reference evidence="3" key="1">
    <citation type="journal article" date="2021" name="ISME J.">
        <title>Evolutionary origin and ecological implication of a unique nif island in free-living Bradyrhizobium lineages.</title>
        <authorList>
            <person name="Tao J."/>
        </authorList>
    </citation>
    <scope>NUCLEOTIDE SEQUENCE [LARGE SCALE GENOMIC DNA]</scope>
    <source>
        <strain evidence="3">SZCCT0434</strain>
    </source>
</reference>
<keyword evidence="1" id="KW-1133">Transmembrane helix</keyword>
<evidence type="ECO:0000313" key="2">
    <source>
        <dbReference type="EMBL" id="MBR0797161.1"/>
    </source>
</evidence>
<proteinExistence type="predicted"/>